<dbReference type="InterPro" id="IPR028098">
    <property type="entry name" value="Glyco_trans_4-like_N"/>
</dbReference>
<evidence type="ECO:0000313" key="3">
    <source>
        <dbReference type="Proteomes" id="UP000005778"/>
    </source>
</evidence>
<dbReference type="STRING" id="879212.DespoDRAFT_01654"/>
<sequence>MNQTRRLLIIAFHFPPIQGGSGVHRMLSYARYLPEMGWDVKILTVTPGAYESVNTSNTSTIPETIEVIRAPALDTARHLAWRGRYLRTLALPDRWQSWILTGTVKGIQIIRKWRPTAIISTFPIASAHVIGLHLSRLFKIPWVADFRDPMAMSDYPDNPIVRKCYWWIEKQVIEHAAAITVTTPGTCQVYKNRYGEKSSQKISVIPNGFDETLFPQDKIFPPQKKDKHGPLTILHSGLVYSYERDPTQLFHAIAELRDEGLIDSDKVCFIFRASGYSNEFKQKFSHLKLEGLVKFEDESIPYKDAIQELLGADVLLVLQGAVCNIQIPAKVYEYLGAGRPILALTDPAGDTAGILKTLGGFDIVRIDEKEEIKKKLPGFIKKITSGNFHLPEREKIIELSRAARTKELNSLLENGVENYDGKN</sequence>
<name>I5B265_9BACT</name>
<keyword evidence="3" id="KW-1185">Reference proteome</keyword>
<organism evidence="2 3">
    <name type="scientific">Desulfobacter postgatei 2ac9</name>
    <dbReference type="NCBI Taxonomy" id="879212"/>
    <lineage>
        <taxon>Bacteria</taxon>
        <taxon>Pseudomonadati</taxon>
        <taxon>Thermodesulfobacteriota</taxon>
        <taxon>Desulfobacteria</taxon>
        <taxon>Desulfobacterales</taxon>
        <taxon>Desulfobacteraceae</taxon>
        <taxon>Desulfobacter</taxon>
    </lineage>
</organism>
<dbReference type="GO" id="GO:0016757">
    <property type="term" value="F:glycosyltransferase activity"/>
    <property type="evidence" value="ECO:0007669"/>
    <property type="project" value="UniProtKB-ARBA"/>
</dbReference>
<protein>
    <recommendedName>
        <fullName evidence="1">Glycosyltransferase subfamily 4-like N-terminal domain-containing protein</fullName>
    </recommendedName>
</protein>
<dbReference type="EMBL" id="CM001488">
    <property type="protein sequence ID" value="EIM63578.1"/>
    <property type="molecule type" value="Genomic_DNA"/>
</dbReference>
<proteinExistence type="predicted"/>
<reference evidence="2 3" key="2">
    <citation type="submission" date="2012-02" db="EMBL/GenBank/DDBJ databases">
        <title>Improved High-Quality Draft sequence of Desulfobacter postgatei 2ac9.</title>
        <authorList>
            <consortium name="US DOE Joint Genome Institute"/>
            <person name="Lucas S."/>
            <person name="Han J."/>
            <person name="Lapidus A."/>
            <person name="Cheng J.-F."/>
            <person name="Goodwin L."/>
            <person name="Pitluck S."/>
            <person name="Peters L."/>
            <person name="Ovchinnikova G."/>
            <person name="Held B."/>
            <person name="Detter J.C."/>
            <person name="Han C."/>
            <person name="Tapia R."/>
            <person name="Land M."/>
            <person name="Hauser L."/>
            <person name="Kyrpides N."/>
            <person name="Ivanova N."/>
            <person name="Pagani I."/>
            <person name="Orellana R."/>
            <person name="Lovley D."/>
            <person name="Woyke T."/>
        </authorList>
    </citation>
    <scope>NUCLEOTIDE SEQUENCE [LARGE SCALE GENOMIC DNA]</scope>
    <source>
        <strain evidence="2 3">2ac9</strain>
    </source>
</reference>
<dbReference type="Proteomes" id="UP000005778">
    <property type="component" value="Chromosome"/>
</dbReference>
<dbReference type="Pfam" id="PF13579">
    <property type="entry name" value="Glyco_trans_4_4"/>
    <property type="match status" value="1"/>
</dbReference>
<dbReference type="HOGENOM" id="CLU_032377_0_0_7"/>
<gene>
    <name evidence="2" type="ORF">DespoDRAFT_01654</name>
</gene>
<evidence type="ECO:0000313" key="2">
    <source>
        <dbReference type="EMBL" id="EIM63578.1"/>
    </source>
</evidence>
<dbReference type="eggNOG" id="COG0438">
    <property type="taxonomic scope" value="Bacteria"/>
</dbReference>
<reference evidence="2 3" key="1">
    <citation type="submission" date="2011-09" db="EMBL/GenBank/DDBJ databases">
        <authorList>
            <consortium name="US DOE Joint Genome Institute (JGI-PGF)"/>
            <person name="Lucas S."/>
            <person name="Han J."/>
            <person name="Lapidus A."/>
            <person name="Cheng J.-F."/>
            <person name="Goodwin L."/>
            <person name="Pitluck S."/>
            <person name="Peters L."/>
            <person name="Land M.L."/>
            <person name="Hauser L."/>
            <person name="Orellana R."/>
            <person name="Lovley D."/>
            <person name="Woyke T.J."/>
        </authorList>
    </citation>
    <scope>NUCLEOTIDE SEQUENCE [LARGE SCALE GENOMIC DNA]</scope>
    <source>
        <strain evidence="2 3">2ac9</strain>
    </source>
</reference>
<dbReference type="SUPFAM" id="SSF53756">
    <property type="entry name" value="UDP-Glycosyltransferase/glycogen phosphorylase"/>
    <property type="match status" value="1"/>
</dbReference>
<accession>I5B265</accession>
<evidence type="ECO:0000259" key="1">
    <source>
        <dbReference type="Pfam" id="PF13579"/>
    </source>
</evidence>
<dbReference type="OrthoDB" id="7366221at2"/>
<dbReference type="Gene3D" id="3.40.50.2000">
    <property type="entry name" value="Glycogen Phosphorylase B"/>
    <property type="match status" value="1"/>
</dbReference>
<dbReference type="AlphaFoldDB" id="I5B265"/>
<feature type="domain" description="Glycosyltransferase subfamily 4-like N-terminal" evidence="1">
    <location>
        <begin position="25"/>
        <end position="208"/>
    </location>
</feature>
<dbReference type="RefSeq" id="WP_004072808.1">
    <property type="nucleotide sequence ID" value="NZ_CM001488.1"/>
</dbReference>
<dbReference type="PANTHER" id="PTHR12526">
    <property type="entry name" value="GLYCOSYLTRANSFERASE"/>
    <property type="match status" value="1"/>
</dbReference>